<dbReference type="EMBL" id="WNHB01000012">
    <property type="protein sequence ID" value="MTT32053.1"/>
    <property type="molecule type" value="Genomic_DNA"/>
</dbReference>
<gene>
    <name evidence="2" type="ORF">GMB86_08520</name>
</gene>
<dbReference type="RefSeq" id="WP_155218698.1">
    <property type="nucleotide sequence ID" value="NZ_WNHB01000012.1"/>
</dbReference>
<proteinExistence type="predicted"/>
<accession>A0A6N8CSL7</accession>
<evidence type="ECO:0000256" key="1">
    <source>
        <dbReference type="SAM" id="Phobius"/>
    </source>
</evidence>
<sequence>MNELMTGKKSRRKHYLLIVAFIIPIILTALILYLIFGDFVAAFLKMWNLRGHPNKTADAMASLSYIGTILIAYYGLLTTALFSYLVWRVSLGSFQISNDLKKLEENRDKEIYREQALIVYYDLQRGFAYLRDLYISNVLKSEHPNPKKLFFSNDWIKNVASLRNELSNEDLSIVYQIYNDFFTIQSLLENFQEESSEDINELSKVINNVRELYFADFIPMQVLNEFSSPTAEDIIDINYFIVLQKIYSLTFSNIHLKKIKTGINTFDILIDGVLYYTGRNGDVLNGEGTIYNKNGYEKAKGHFVDGKFVTGQVYGYFDSVNKRYAITYRTTGSERKIAYKEIIDLNNTGEIGYFYKGDVDNGEIKNGIITKFHSNGSIAFRGNIVNGEREGSGTSYDIDGKISFKGEYKSNLRFRGTLYKNGKKSFEGNFQDGRPWNGQVFNYVFNNEKVRKFTGEILNGKPYSGSGYRYKRNEHGEDLDYIIYQENWEPDESVIEQQEIDFQDYINKKTREEYNHWEDYIKTDWLDGNTAEREDIEENIIVYYNERDRKN</sequence>
<keyword evidence="3" id="KW-1185">Reference proteome</keyword>
<dbReference type="Gene3D" id="2.20.110.10">
    <property type="entry name" value="Histone H3 K4-specific methyltransferase SET7/9 N-terminal domain"/>
    <property type="match status" value="1"/>
</dbReference>
<name>A0A6N8CSL7_9BACI</name>
<keyword evidence="1" id="KW-1133">Transmembrane helix</keyword>
<protein>
    <recommendedName>
        <fullName evidence="4">MORN repeat-containing protein</fullName>
    </recommendedName>
</protein>
<feature type="transmembrane region" description="Helical" evidence="1">
    <location>
        <begin position="64"/>
        <end position="87"/>
    </location>
</feature>
<dbReference type="SUPFAM" id="SSF82185">
    <property type="entry name" value="Histone H3 K4-specific methyltransferase SET7/9 N-terminal domain"/>
    <property type="match status" value="1"/>
</dbReference>
<evidence type="ECO:0000313" key="2">
    <source>
        <dbReference type="EMBL" id="MTT32053.1"/>
    </source>
</evidence>
<organism evidence="2 3">
    <name type="scientific">Terrilactibacillus tamarindi</name>
    <dbReference type="NCBI Taxonomy" id="2599694"/>
    <lineage>
        <taxon>Bacteria</taxon>
        <taxon>Bacillati</taxon>
        <taxon>Bacillota</taxon>
        <taxon>Bacilli</taxon>
        <taxon>Bacillales</taxon>
        <taxon>Bacillaceae</taxon>
        <taxon>Terrilactibacillus</taxon>
    </lineage>
</organism>
<evidence type="ECO:0000313" key="3">
    <source>
        <dbReference type="Proteomes" id="UP000440978"/>
    </source>
</evidence>
<keyword evidence="1" id="KW-0812">Transmembrane</keyword>
<comment type="caution">
    <text evidence="2">The sequence shown here is derived from an EMBL/GenBank/DDBJ whole genome shotgun (WGS) entry which is preliminary data.</text>
</comment>
<dbReference type="Proteomes" id="UP000440978">
    <property type="component" value="Unassembled WGS sequence"/>
</dbReference>
<dbReference type="AlphaFoldDB" id="A0A6N8CSL7"/>
<reference evidence="2 3" key="1">
    <citation type="submission" date="2019-11" db="EMBL/GenBank/DDBJ databases">
        <title>Terrilactibacillus tamarindus sp. nov. BCM23-1 isolated from bark of Tamarindus indica.</title>
        <authorList>
            <person name="Kingkaew E."/>
            <person name="Tanasupawat S."/>
        </authorList>
    </citation>
    <scope>NUCLEOTIDE SEQUENCE [LARGE SCALE GENOMIC DNA]</scope>
    <source>
        <strain evidence="2 3">BCM23-1</strain>
    </source>
</reference>
<keyword evidence="1" id="KW-0472">Membrane</keyword>
<dbReference type="OrthoDB" id="1777834at2"/>
<evidence type="ECO:0008006" key="4">
    <source>
        <dbReference type="Google" id="ProtNLM"/>
    </source>
</evidence>
<feature type="transmembrane region" description="Helical" evidence="1">
    <location>
        <begin position="15"/>
        <end position="44"/>
    </location>
</feature>